<evidence type="ECO:0000313" key="1">
    <source>
        <dbReference type="EMBL" id="EDW36341.1"/>
    </source>
</evidence>
<protein>
    <submittedName>
        <fullName evidence="1">GL17740</fullName>
    </submittedName>
</protein>
<proteinExistence type="predicted"/>
<dbReference type="KEGG" id="dpe:6592626"/>
<dbReference type="Proteomes" id="UP000008744">
    <property type="component" value="Unassembled WGS sequence"/>
</dbReference>
<dbReference type="EMBL" id="CH479183">
    <property type="protein sequence ID" value="EDW36341.1"/>
    <property type="molecule type" value="Genomic_DNA"/>
</dbReference>
<evidence type="ECO:0000313" key="2">
    <source>
        <dbReference type="Proteomes" id="UP000008744"/>
    </source>
</evidence>
<organism evidence="2">
    <name type="scientific">Drosophila persimilis</name>
    <name type="common">Fruit fly</name>
    <dbReference type="NCBI Taxonomy" id="7234"/>
    <lineage>
        <taxon>Eukaryota</taxon>
        <taxon>Metazoa</taxon>
        <taxon>Ecdysozoa</taxon>
        <taxon>Arthropoda</taxon>
        <taxon>Hexapoda</taxon>
        <taxon>Insecta</taxon>
        <taxon>Pterygota</taxon>
        <taxon>Neoptera</taxon>
        <taxon>Endopterygota</taxon>
        <taxon>Diptera</taxon>
        <taxon>Brachycera</taxon>
        <taxon>Muscomorpha</taxon>
        <taxon>Ephydroidea</taxon>
        <taxon>Drosophilidae</taxon>
        <taxon>Drosophila</taxon>
        <taxon>Sophophora</taxon>
    </lineage>
</organism>
<dbReference type="HOGENOM" id="CLU_2944148_0_0_1"/>
<keyword evidence="2" id="KW-1185">Reference proteome</keyword>
<dbReference type="OrthoDB" id="7854947at2759"/>
<gene>
    <name evidence="1" type="primary">Dper\GL17740</name>
    <name evidence="1" type="ORF">Dper_GL17740</name>
</gene>
<sequence>MGLMLIPFGNSLVHYMKLEPGADGGCKGTSGDLKVGDSEKDPLVCGSIHCTNDAGDAFVH</sequence>
<accession>B4GIM1</accession>
<reference evidence="1 2" key="1">
    <citation type="journal article" date="2007" name="Nature">
        <title>Evolution of genes and genomes on the Drosophila phylogeny.</title>
        <authorList>
            <consortium name="Drosophila 12 Genomes Consortium"/>
            <person name="Clark A.G."/>
            <person name="Eisen M.B."/>
            <person name="Smith D.R."/>
            <person name="Bergman C.M."/>
            <person name="Oliver B."/>
            <person name="Markow T.A."/>
            <person name="Kaufman T.C."/>
            <person name="Kellis M."/>
            <person name="Gelbart W."/>
            <person name="Iyer V.N."/>
            <person name="Pollard D.A."/>
            <person name="Sackton T.B."/>
            <person name="Larracuente A.M."/>
            <person name="Singh N.D."/>
            <person name="Abad J.P."/>
            <person name="Abt D.N."/>
            <person name="Adryan B."/>
            <person name="Aguade M."/>
            <person name="Akashi H."/>
            <person name="Anderson W.W."/>
            <person name="Aquadro C.F."/>
            <person name="Ardell D.H."/>
            <person name="Arguello R."/>
            <person name="Artieri C.G."/>
            <person name="Barbash D.A."/>
            <person name="Barker D."/>
            <person name="Barsanti P."/>
            <person name="Batterham P."/>
            <person name="Batzoglou S."/>
            <person name="Begun D."/>
            <person name="Bhutkar A."/>
            <person name="Blanco E."/>
            <person name="Bosak S.A."/>
            <person name="Bradley R.K."/>
            <person name="Brand A.D."/>
            <person name="Brent M.R."/>
            <person name="Brooks A.N."/>
            <person name="Brown R.H."/>
            <person name="Butlin R.K."/>
            <person name="Caggese C."/>
            <person name="Calvi B.R."/>
            <person name="Bernardo de Carvalho A."/>
            <person name="Caspi A."/>
            <person name="Castrezana S."/>
            <person name="Celniker S.E."/>
            <person name="Chang J.L."/>
            <person name="Chapple C."/>
            <person name="Chatterji S."/>
            <person name="Chinwalla A."/>
            <person name="Civetta A."/>
            <person name="Clifton S.W."/>
            <person name="Comeron J.M."/>
            <person name="Costello J.C."/>
            <person name="Coyne J.A."/>
            <person name="Daub J."/>
            <person name="David R.G."/>
            <person name="Delcher A.L."/>
            <person name="Delehaunty K."/>
            <person name="Do C.B."/>
            <person name="Ebling H."/>
            <person name="Edwards K."/>
            <person name="Eickbush T."/>
            <person name="Evans J.D."/>
            <person name="Filipski A."/>
            <person name="Findeiss S."/>
            <person name="Freyhult E."/>
            <person name="Fulton L."/>
            <person name="Fulton R."/>
            <person name="Garcia A.C."/>
            <person name="Gardiner A."/>
            <person name="Garfield D.A."/>
            <person name="Garvin B.E."/>
            <person name="Gibson G."/>
            <person name="Gilbert D."/>
            <person name="Gnerre S."/>
            <person name="Godfrey J."/>
            <person name="Good R."/>
            <person name="Gotea V."/>
            <person name="Gravely B."/>
            <person name="Greenberg A.J."/>
            <person name="Griffiths-Jones S."/>
            <person name="Gross S."/>
            <person name="Guigo R."/>
            <person name="Gustafson E.A."/>
            <person name="Haerty W."/>
            <person name="Hahn M.W."/>
            <person name="Halligan D.L."/>
            <person name="Halpern A.L."/>
            <person name="Halter G.M."/>
            <person name="Han M.V."/>
            <person name="Heger A."/>
            <person name="Hillier L."/>
            <person name="Hinrichs A.S."/>
            <person name="Holmes I."/>
            <person name="Hoskins R.A."/>
            <person name="Hubisz M.J."/>
            <person name="Hultmark D."/>
            <person name="Huntley M.A."/>
            <person name="Jaffe D.B."/>
            <person name="Jagadeeshan S."/>
            <person name="Jeck W.R."/>
            <person name="Johnson J."/>
            <person name="Jones C.D."/>
            <person name="Jordan W.C."/>
            <person name="Karpen G.H."/>
            <person name="Kataoka E."/>
            <person name="Keightley P.D."/>
            <person name="Kheradpour P."/>
            <person name="Kirkness E.F."/>
            <person name="Koerich L.B."/>
            <person name="Kristiansen K."/>
            <person name="Kudrna D."/>
            <person name="Kulathinal R.J."/>
            <person name="Kumar S."/>
            <person name="Kwok R."/>
            <person name="Lander E."/>
            <person name="Langley C.H."/>
            <person name="Lapoint R."/>
            <person name="Lazzaro B.P."/>
            <person name="Lee S.J."/>
            <person name="Levesque L."/>
            <person name="Li R."/>
            <person name="Lin C.F."/>
            <person name="Lin M.F."/>
            <person name="Lindblad-Toh K."/>
            <person name="Llopart A."/>
            <person name="Long M."/>
            <person name="Low L."/>
            <person name="Lozovsky E."/>
            <person name="Lu J."/>
            <person name="Luo M."/>
            <person name="Machado C.A."/>
            <person name="Makalowski W."/>
            <person name="Marzo M."/>
            <person name="Matsuda M."/>
            <person name="Matzkin L."/>
            <person name="McAllister B."/>
            <person name="McBride C.S."/>
            <person name="McKernan B."/>
            <person name="McKernan K."/>
            <person name="Mendez-Lago M."/>
            <person name="Minx P."/>
            <person name="Mollenhauer M.U."/>
            <person name="Montooth K."/>
            <person name="Mount S.M."/>
            <person name="Mu X."/>
            <person name="Myers E."/>
            <person name="Negre B."/>
            <person name="Newfeld S."/>
            <person name="Nielsen R."/>
            <person name="Noor M.A."/>
            <person name="O'Grady P."/>
            <person name="Pachter L."/>
            <person name="Papaceit M."/>
            <person name="Parisi M.J."/>
            <person name="Parisi M."/>
            <person name="Parts L."/>
            <person name="Pedersen J.S."/>
            <person name="Pesole G."/>
            <person name="Phillippy A.M."/>
            <person name="Ponting C.P."/>
            <person name="Pop M."/>
            <person name="Porcelli D."/>
            <person name="Powell J.R."/>
            <person name="Prohaska S."/>
            <person name="Pruitt K."/>
            <person name="Puig M."/>
            <person name="Quesneville H."/>
            <person name="Ram K.R."/>
            <person name="Rand D."/>
            <person name="Rasmussen M.D."/>
            <person name="Reed L.K."/>
            <person name="Reenan R."/>
            <person name="Reily A."/>
            <person name="Remington K.A."/>
            <person name="Rieger T.T."/>
            <person name="Ritchie M.G."/>
            <person name="Robin C."/>
            <person name="Rogers Y.H."/>
            <person name="Rohde C."/>
            <person name="Rozas J."/>
            <person name="Rubenfield M.J."/>
            <person name="Ruiz A."/>
            <person name="Russo S."/>
            <person name="Salzberg S.L."/>
            <person name="Sanchez-Gracia A."/>
            <person name="Saranga D.J."/>
            <person name="Sato H."/>
            <person name="Schaeffer S.W."/>
            <person name="Schatz M.C."/>
            <person name="Schlenke T."/>
            <person name="Schwartz R."/>
            <person name="Segarra C."/>
            <person name="Singh R.S."/>
            <person name="Sirot L."/>
            <person name="Sirota M."/>
            <person name="Sisneros N.B."/>
            <person name="Smith C.D."/>
            <person name="Smith T.F."/>
            <person name="Spieth J."/>
            <person name="Stage D.E."/>
            <person name="Stark A."/>
            <person name="Stephan W."/>
            <person name="Strausberg R.L."/>
            <person name="Strempel S."/>
            <person name="Sturgill D."/>
            <person name="Sutton G."/>
            <person name="Sutton G.G."/>
            <person name="Tao W."/>
            <person name="Teichmann S."/>
            <person name="Tobari Y.N."/>
            <person name="Tomimura Y."/>
            <person name="Tsolas J.M."/>
            <person name="Valente V.L."/>
            <person name="Venter E."/>
            <person name="Venter J.C."/>
            <person name="Vicario S."/>
            <person name="Vieira F.G."/>
            <person name="Vilella A.J."/>
            <person name="Villasante A."/>
            <person name="Walenz B."/>
            <person name="Wang J."/>
            <person name="Wasserman M."/>
            <person name="Watts T."/>
            <person name="Wilson D."/>
            <person name="Wilson R.K."/>
            <person name="Wing R.A."/>
            <person name="Wolfner M.F."/>
            <person name="Wong A."/>
            <person name="Wong G.K."/>
            <person name="Wu C.I."/>
            <person name="Wu G."/>
            <person name="Yamamoto D."/>
            <person name="Yang H.P."/>
            <person name="Yang S.P."/>
            <person name="Yorke J.A."/>
            <person name="Yoshida K."/>
            <person name="Zdobnov E."/>
            <person name="Zhang P."/>
            <person name="Zhang Y."/>
            <person name="Zimin A.V."/>
            <person name="Baldwin J."/>
            <person name="Abdouelleil A."/>
            <person name="Abdulkadir J."/>
            <person name="Abebe A."/>
            <person name="Abera B."/>
            <person name="Abreu J."/>
            <person name="Acer S.C."/>
            <person name="Aftuck L."/>
            <person name="Alexander A."/>
            <person name="An P."/>
            <person name="Anderson E."/>
            <person name="Anderson S."/>
            <person name="Arachi H."/>
            <person name="Azer M."/>
            <person name="Bachantsang P."/>
            <person name="Barry A."/>
            <person name="Bayul T."/>
            <person name="Berlin A."/>
            <person name="Bessette D."/>
            <person name="Bloom T."/>
            <person name="Blye J."/>
            <person name="Boguslavskiy L."/>
            <person name="Bonnet C."/>
            <person name="Boukhgalter B."/>
            <person name="Bourzgui I."/>
            <person name="Brown A."/>
            <person name="Cahill P."/>
            <person name="Channer S."/>
            <person name="Cheshatsang Y."/>
            <person name="Chuda L."/>
            <person name="Citroen M."/>
            <person name="Collymore A."/>
            <person name="Cooke P."/>
            <person name="Costello M."/>
            <person name="D'Aco K."/>
            <person name="Daza R."/>
            <person name="De Haan G."/>
            <person name="DeGray S."/>
            <person name="DeMaso C."/>
            <person name="Dhargay N."/>
            <person name="Dooley K."/>
            <person name="Dooley E."/>
            <person name="Doricent M."/>
            <person name="Dorje P."/>
            <person name="Dorjee K."/>
            <person name="Dupes A."/>
            <person name="Elong R."/>
            <person name="Falk J."/>
            <person name="Farina A."/>
            <person name="Faro S."/>
            <person name="Ferguson D."/>
            <person name="Fisher S."/>
            <person name="Foley C.D."/>
            <person name="Franke A."/>
            <person name="Friedrich D."/>
            <person name="Gadbois L."/>
            <person name="Gearin G."/>
            <person name="Gearin C.R."/>
            <person name="Giannoukos G."/>
            <person name="Goode T."/>
            <person name="Graham J."/>
            <person name="Grandbois E."/>
            <person name="Grewal S."/>
            <person name="Gyaltsen K."/>
            <person name="Hafez N."/>
            <person name="Hagos B."/>
            <person name="Hall J."/>
            <person name="Henson C."/>
            <person name="Hollinger A."/>
            <person name="Honan T."/>
            <person name="Huard M.D."/>
            <person name="Hughes L."/>
            <person name="Hurhula B."/>
            <person name="Husby M.E."/>
            <person name="Kamat A."/>
            <person name="Kanga B."/>
            <person name="Kashin S."/>
            <person name="Khazanovich D."/>
            <person name="Kisner P."/>
            <person name="Lance K."/>
            <person name="Lara M."/>
            <person name="Lee W."/>
            <person name="Lennon N."/>
            <person name="Letendre F."/>
            <person name="LeVine R."/>
            <person name="Lipovsky A."/>
            <person name="Liu X."/>
            <person name="Liu J."/>
            <person name="Liu S."/>
            <person name="Lokyitsang T."/>
            <person name="Lokyitsang Y."/>
            <person name="Lubonja R."/>
            <person name="Lui A."/>
            <person name="MacDonald P."/>
            <person name="Magnisalis V."/>
            <person name="Maru K."/>
            <person name="Matthews C."/>
            <person name="McCusker W."/>
            <person name="McDonough S."/>
            <person name="Mehta T."/>
            <person name="Meldrim J."/>
            <person name="Meneus L."/>
            <person name="Mihai O."/>
            <person name="Mihalev A."/>
            <person name="Mihova T."/>
            <person name="Mittelman R."/>
            <person name="Mlenga V."/>
            <person name="Montmayeur A."/>
            <person name="Mulrain L."/>
            <person name="Navidi A."/>
            <person name="Naylor J."/>
            <person name="Negash T."/>
            <person name="Nguyen T."/>
            <person name="Nguyen N."/>
            <person name="Nicol R."/>
            <person name="Norbu C."/>
            <person name="Norbu N."/>
            <person name="Novod N."/>
            <person name="O'Neill B."/>
            <person name="Osman S."/>
            <person name="Markiewicz E."/>
            <person name="Oyono O.L."/>
            <person name="Patti C."/>
            <person name="Phunkhang P."/>
            <person name="Pierre F."/>
            <person name="Priest M."/>
            <person name="Raghuraman S."/>
            <person name="Rege F."/>
            <person name="Reyes R."/>
            <person name="Rise C."/>
            <person name="Rogov P."/>
            <person name="Ross K."/>
            <person name="Ryan E."/>
            <person name="Settipalli S."/>
            <person name="Shea T."/>
            <person name="Sherpa N."/>
            <person name="Shi L."/>
            <person name="Shih D."/>
            <person name="Sparrow T."/>
            <person name="Spaulding J."/>
            <person name="Stalker J."/>
            <person name="Stange-Thomann N."/>
            <person name="Stavropoulos S."/>
            <person name="Stone C."/>
            <person name="Strader C."/>
            <person name="Tesfaye S."/>
            <person name="Thomson T."/>
            <person name="Thoulutsang Y."/>
            <person name="Thoulutsang D."/>
            <person name="Topham K."/>
            <person name="Topping I."/>
            <person name="Tsamla T."/>
            <person name="Vassiliev H."/>
            <person name="Vo A."/>
            <person name="Wangchuk T."/>
            <person name="Wangdi T."/>
            <person name="Weiand M."/>
            <person name="Wilkinson J."/>
            <person name="Wilson A."/>
            <person name="Yadav S."/>
            <person name="Young G."/>
            <person name="Yu Q."/>
            <person name="Zembek L."/>
            <person name="Zhong D."/>
            <person name="Zimmer A."/>
            <person name="Zwirko Z."/>
            <person name="Jaffe D.B."/>
            <person name="Alvarez P."/>
            <person name="Brockman W."/>
            <person name="Butler J."/>
            <person name="Chin C."/>
            <person name="Gnerre S."/>
            <person name="Grabherr M."/>
            <person name="Kleber M."/>
            <person name="Mauceli E."/>
            <person name="MacCallum I."/>
        </authorList>
    </citation>
    <scope>NUCLEOTIDE SEQUENCE [LARGE SCALE GENOMIC DNA]</scope>
    <source>
        <strain evidence="2">MSH-3 / Tucson 14011-0111.49</strain>
    </source>
</reference>
<dbReference type="AlphaFoldDB" id="B4GIM1"/>
<name>B4GIM1_DROPE</name>